<accession>A0A7V8JMW7</accession>
<dbReference type="Gene3D" id="3.90.180.10">
    <property type="entry name" value="Medium-chain alcohol dehydrogenases, catalytic domain"/>
    <property type="match status" value="1"/>
</dbReference>
<dbReference type="PANTHER" id="PTHR48106">
    <property type="entry name" value="QUINONE OXIDOREDUCTASE PIG3-RELATED"/>
    <property type="match status" value="1"/>
</dbReference>
<dbReference type="Pfam" id="PF00107">
    <property type="entry name" value="ADH_zinc_N"/>
    <property type="match status" value="1"/>
</dbReference>
<dbReference type="Proteomes" id="UP000487117">
    <property type="component" value="Unassembled WGS sequence"/>
</dbReference>
<feature type="domain" description="Alcohol dehydrogenase-like C-terminal" evidence="3">
    <location>
        <begin position="6"/>
        <end position="81"/>
    </location>
</feature>
<dbReference type="Gene3D" id="3.40.50.720">
    <property type="entry name" value="NAD(P)-binding Rossmann-like Domain"/>
    <property type="match status" value="1"/>
</dbReference>
<evidence type="ECO:0000256" key="2">
    <source>
        <dbReference type="ARBA" id="ARBA00023002"/>
    </source>
</evidence>
<evidence type="ECO:0000313" key="4">
    <source>
        <dbReference type="EMBL" id="KAF1016825.1"/>
    </source>
</evidence>
<sequence length="138" mass="14412">MFDTSVDGWKDRVREAAGEAQAAAAVDSIGGDASGDLVELLGHHGTLVSFGVMSGEPMRIPAGGLIYKEATVKGFWGSKVSQAMAVEDKRRLVGELLTRAASGELTLPVEQIFDLDDIARAAKAGGDSGRNGKVLLQV</sequence>
<evidence type="ECO:0000313" key="5">
    <source>
        <dbReference type="Proteomes" id="UP000487117"/>
    </source>
</evidence>
<evidence type="ECO:0000256" key="1">
    <source>
        <dbReference type="ARBA" id="ARBA00022857"/>
    </source>
</evidence>
<keyword evidence="2" id="KW-0560">Oxidoreductase</keyword>
<dbReference type="EMBL" id="WNDS01000001">
    <property type="protein sequence ID" value="KAF1016825.1"/>
    <property type="molecule type" value="Genomic_DNA"/>
</dbReference>
<comment type="caution">
    <text evidence="4">The sequence shown here is derived from an EMBL/GenBank/DDBJ whole genome shotgun (WGS) entry which is preliminary data.</text>
</comment>
<protein>
    <recommendedName>
        <fullName evidence="3">Alcohol dehydrogenase-like C-terminal domain-containing protein</fullName>
    </recommendedName>
</protein>
<organism evidence="4 5">
    <name type="scientific">Stenotrophomonas maltophilia</name>
    <name type="common">Pseudomonas maltophilia</name>
    <name type="synonym">Xanthomonas maltophilia</name>
    <dbReference type="NCBI Taxonomy" id="40324"/>
    <lineage>
        <taxon>Bacteria</taxon>
        <taxon>Pseudomonadati</taxon>
        <taxon>Pseudomonadota</taxon>
        <taxon>Gammaproteobacteria</taxon>
        <taxon>Lysobacterales</taxon>
        <taxon>Lysobacteraceae</taxon>
        <taxon>Stenotrophomonas</taxon>
        <taxon>Stenotrophomonas maltophilia group</taxon>
    </lineage>
</organism>
<name>A0A7V8JMW7_STEMA</name>
<reference evidence="5" key="1">
    <citation type="journal article" date="2020" name="MBio">
        <title>Horizontal gene transfer to a defensive symbiont with a reduced genome amongst a multipartite beetle microbiome.</title>
        <authorList>
            <person name="Waterworth S.C."/>
            <person name="Florez L.V."/>
            <person name="Rees E.R."/>
            <person name="Hertweck C."/>
            <person name="Kaltenpoth M."/>
            <person name="Kwan J.C."/>
        </authorList>
    </citation>
    <scope>NUCLEOTIDE SEQUENCE [LARGE SCALE GENOMIC DNA]</scope>
</reference>
<evidence type="ECO:0000259" key="3">
    <source>
        <dbReference type="Pfam" id="PF00107"/>
    </source>
</evidence>
<dbReference type="GO" id="GO:0016651">
    <property type="term" value="F:oxidoreductase activity, acting on NAD(P)H"/>
    <property type="evidence" value="ECO:0007669"/>
    <property type="project" value="TreeGrafter"/>
</dbReference>
<proteinExistence type="predicted"/>
<dbReference type="InterPro" id="IPR013149">
    <property type="entry name" value="ADH-like_C"/>
</dbReference>
<keyword evidence="1" id="KW-0521">NADP</keyword>
<gene>
    <name evidence="4" type="ORF">GAK31_00084</name>
</gene>
<dbReference type="PANTHER" id="PTHR48106:SF2">
    <property type="entry name" value="ZN2+-BINDING DEHYDROGENASE"/>
    <property type="match status" value="1"/>
</dbReference>
<dbReference type="AlphaFoldDB" id="A0A7V8JMW7"/>
<dbReference type="InterPro" id="IPR036291">
    <property type="entry name" value="NAD(P)-bd_dom_sf"/>
</dbReference>
<dbReference type="SUPFAM" id="SSF51735">
    <property type="entry name" value="NAD(P)-binding Rossmann-fold domains"/>
    <property type="match status" value="1"/>
</dbReference>
<dbReference type="GO" id="GO:0070402">
    <property type="term" value="F:NADPH binding"/>
    <property type="evidence" value="ECO:0007669"/>
    <property type="project" value="TreeGrafter"/>
</dbReference>